<dbReference type="AlphaFoldDB" id="D2PJ36"/>
<keyword evidence="1" id="KW-0472">Membrane</keyword>
<evidence type="ECO:0000313" key="3">
    <source>
        <dbReference type="EMBL" id="ADB86789.1"/>
    </source>
</evidence>
<dbReference type="Proteomes" id="UP000001404">
    <property type="component" value="Chromosome"/>
</dbReference>
<sequence>MEGMDKDEEKVGGQMIEDEVLGFIMAVIVVTAVVAVTLAFFNPGNNYTVIGLLGINGKIGDYPSNLKVNQSVTLYLFIYNHEGKAMYYVIYEKLGNYSTVLNSTYPGYNLPVLNVYQVIVGNDENVTLPVVIKIPYPIIDGKVFFVLYYYNGSEVYSGEWLQLILNVTE</sequence>
<protein>
    <recommendedName>
        <fullName evidence="2">DUF1616 domain-containing protein</fullName>
    </recommendedName>
</protein>
<dbReference type="Pfam" id="PF07760">
    <property type="entry name" value="DUF1616"/>
    <property type="match status" value="1"/>
</dbReference>
<dbReference type="HOGENOM" id="CLU_134835_0_0_2"/>
<evidence type="ECO:0000259" key="2">
    <source>
        <dbReference type="Pfam" id="PF07760"/>
    </source>
</evidence>
<reference evidence="4" key="1">
    <citation type="journal article" date="2009" name="Proc. Natl. Acad. Sci. U.S.A.">
        <title>Biogeography of the Sulfolobus islandicus pan-genome.</title>
        <authorList>
            <person name="Reno M.L."/>
            <person name="Held N.L."/>
            <person name="Fields C.J."/>
            <person name="Burke P.V."/>
            <person name="Whitaker R.J."/>
        </authorList>
    </citation>
    <scope>NUCLEOTIDE SEQUENCE [LARGE SCALE GENOMIC DNA]</scope>
    <source>
        <strain evidence="4">L.D.8.5 / Lassen #2</strain>
    </source>
</reference>
<feature type="domain" description="DUF1616" evidence="2">
    <location>
        <begin position="17"/>
        <end position="148"/>
    </location>
</feature>
<keyword evidence="1" id="KW-1133">Transmembrane helix</keyword>
<gene>
    <name evidence="3" type="ordered locus">LD85_1109</name>
</gene>
<dbReference type="EMBL" id="CP001731">
    <property type="protein sequence ID" value="ADB86789.1"/>
    <property type="molecule type" value="Genomic_DNA"/>
</dbReference>
<keyword evidence="1" id="KW-0812">Transmembrane</keyword>
<evidence type="ECO:0000313" key="4">
    <source>
        <dbReference type="Proteomes" id="UP000001404"/>
    </source>
</evidence>
<organism evidence="3 4">
    <name type="scientific">Saccharolobus islandicus (strain L.D.8.5 / Lassen #2)</name>
    <name type="common">Sulfolobus islandicus</name>
    <dbReference type="NCBI Taxonomy" id="425944"/>
    <lineage>
        <taxon>Archaea</taxon>
        <taxon>Thermoproteota</taxon>
        <taxon>Thermoprotei</taxon>
        <taxon>Sulfolobales</taxon>
        <taxon>Sulfolobaceae</taxon>
        <taxon>Saccharolobus</taxon>
    </lineage>
</organism>
<dbReference type="InterPro" id="IPR011674">
    <property type="entry name" value="DUF1616"/>
</dbReference>
<name>D2PJ36_SACI9</name>
<accession>D2PJ36</accession>
<feature type="transmembrane region" description="Helical" evidence="1">
    <location>
        <begin position="20"/>
        <end position="41"/>
    </location>
</feature>
<dbReference type="KEGG" id="sii:LD85_1109"/>
<evidence type="ECO:0000256" key="1">
    <source>
        <dbReference type="SAM" id="Phobius"/>
    </source>
</evidence>
<proteinExistence type="predicted"/>